<dbReference type="VEuPathDB" id="VectorBase:AFUN015168"/>
<reference evidence="1" key="1">
    <citation type="submission" date="2020-05" db="UniProtKB">
        <authorList>
            <consortium name="EnsemblMetazoa"/>
        </authorList>
    </citation>
    <scope>IDENTIFICATION</scope>
    <source>
        <strain evidence="1">FUMOZ</strain>
    </source>
</reference>
<sequence>MRKDDCRTKDCDKILLLLLFEDKTRLKML</sequence>
<proteinExistence type="predicted"/>
<name>A0A182S446_ANOFN</name>
<evidence type="ECO:0000313" key="1">
    <source>
        <dbReference type="EnsemblMetazoa" id="AFUN015168-PA"/>
    </source>
</evidence>
<protein>
    <submittedName>
        <fullName evidence="1">Uncharacterized protein</fullName>
    </submittedName>
</protein>
<accession>A0A182S446</accession>
<dbReference type="EnsemblMetazoa" id="AFUN015168-RA">
    <property type="protein sequence ID" value="AFUN015168-PA"/>
    <property type="gene ID" value="AFUN015168"/>
</dbReference>
<dbReference type="AlphaFoldDB" id="A0A182S446"/>
<organism evidence="1">
    <name type="scientific">Anopheles funestus</name>
    <name type="common">African malaria mosquito</name>
    <dbReference type="NCBI Taxonomy" id="62324"/>
    <lineage>
        <taxon>Eukaryota</taxon>
        <taxon>Metazoa</taxon>
        <taxon>Ecdysozoa</taxon>
        <taxon>Arthropoda</taxon>
        <taxon>Hexapoda</taxon>
        <taxon>Insecta</taxon>
        <taxon>Pterygota</taxon>
        <taxon>Neoptera</taxon>
        <taxon>Endopterygota</taxon>
        <taxon>Diptera</taxon>
        <taxon>Nematocera</taxon>
        <taxon>Culicoidea</taxon>
        <taxon>Culicidae</taxon>
        <taxon>Anophelinae</taxon>
        <taxon>Anopheles</taxon>
    </lineage>
</organism>